<feature type="compositionally biased region" description="Basic and acidic residues" evidence="1">
    <location>
        <begin position="511"/>
        <end position="520"/>
    </location>
</feature>
<feature type="region of interest" description="Disordered" evidence="1">
    <location>
        <begin position="303"/>
        <end position="463"/>
    </location>
</feature>
<feature type="region of interest" description="Disordered" evidence="1">
    <location>
        <begin position="264"/>
        <end position="284"/>
    </location>
</feature>
<dbReference type="EMBL" id="BFEA01000055">
    <property type="protein sequence ID" value="GBG64845.1"/>
    <property type="molecule type" value="Genomic_DNA"/>
</dbReference>
<gene>
    <name evidence="2" type="ORF">CBR_g48313</name>
</gene>
<feature type="region of interest" description="Disordered" evidence="1">
    <location>
        <begin position="483"/>
        <end position="502"/>
    </location>
</feature>
<reference evidence="2 3" key="1">
    <citation type="journal article" date="2018" name="Cell">
        <title>The Chara Genome: Secondary Complexity and Implications for Plant Terrestrialization.</title>
        <authorList>
            <person name="Nishiyama T."/>
            <person name="Sakayama H."/>
            <person name="Vries J.D."/>
            <person name="Buschmann H."/>
            <person name="Saint-Marcoux D."/>
            <person name="Ullrich K.K."/>
            <person name="Haas F.B."/>
            <person name="Vanderstraeten L."/>
            <person name="Becker D."/>
            <person name="Lang D."/>
            <person name="Vosolsobe S."/>
            <person name="Rombauts S."/>
            <person name="Wilhelmsson P.K.I."/>
            <person name="Janitza P."/>
            <person name="Kern R."/>
            <person name="Heyl A."/>
            <person name="Rumpler F."/>
            <person name="Villalobos L.I.A.C."/>
            <person name="Clay J.M."/>
            <person name="Skokan R."/>
            <person name="Toyoda A."/>
            <person name="Suzuki Y."/>
            <person name="Kagoshima H."/>
            <person name="Schijlen E."/>
            <person name="Tajeshwar N."/>
            <person name="Catarino B."/>
            <person name="Hetherington A.J."/>
            <person name="Saltykova A."/>
            <person name="Bonnot C."/>
            <person name="Breuninger H."/>
            <person name="Symeonidi A."/>
            <person name="Radhakrishnan G.V."/>
            <person name="Van Nieuwerburgh F."/>
            <person name="Deforce D."/>
            <person name="Chang C."/>
            <person name="Karol K.G."/>
            <person name="Hedrich R."/>
            <person name="Ulvskov P."/>
            <person name="Glockner G."/>
            <person name="Delwiche C.F."/>
            <person name="Petrasek J."/>
            <person name="Van de Peer Y."/>
            <person name="Friml J."/>
            <person name="Beilby M."/>
            <person name="Dolan L."/>
            <person name="Kohara Y."/>
            <person name="Sugano S."/>
            <person name="Fujiyama A."/>
            <person name="Delaux P.-M."/>
            <person name="Quint M."/>
            <person name="TheiBen G."/>
            <person name="Hagemann M."/>
            <person name="Harholt J."/>
            <person name="Dunand C."/>
            <person name="Zachgo S."/>
            <person name="Langdale J."/>
            <person name="Maumus F."/>
            <person name="Straeten D.V.D."/>
            <person name="Gould S.B."/>
            <person name="Rensing S.A."/>
        </authorList>
    </citation>
    <scope>NUCLEOTIDE SEQUENCE [LARGE SCALE GENOMIC DNA]</scope>
    <source>
        <strain evidence="2 3">S276</strain>
    </source>
</reference>
<feature type="region of interest" description="Disordered" evidence="1">
    <location>
        <begin position="511"/>
        <end position="540"/>
    </location>
</feature>
<proteinExistence type="predicted"/>
<protein>
    <submittedName>
        <fullName evidence="2">Uncharacterized protein</fullName>
    </submittedName>
</protein>
<keyword evidence="3" id="KW-1185">Reference proteome</keyword>
<feature type="region of interest" description="Disordered" evidence="1">
    <location>
        <begin position="159"/>
        <end position="188"/>
    </location>
</feature>
<accession>A0A388K477</accession>
<evidence type="ECO:0000313" key="2">
    <source>
        <dbReference type="EMBL" id="GBG64845.1"/>
    </source>
</evidence>
<feature type="compositionally biased region" description="Basic and acidic residues" evidence="1">
    <location>
        <begin position="328"/>
        <end position="338"/>
    </location>
</feature>
<dbReference type="Gramene" id="GBG64845">
    <property type="protein sequence ID" value="GBG64845"/>
    <property type="gene ID" value="CBR_g48313"/>
</dbReference>
<sequence length="596" mass="67582">MKKRHRAYAFDDDERGRLDVDKIPMIRIHIILHEPWNLRGARYPNPDEEKKVVDYLDDKMRTHVADYSSGPYASPWFCFIKPNRTLSPEDEIFVPQSQDDEFEEGEIKEAFRAEEYDGIYRELGLLLSCEMRDKDASAKAQKMRHLYVVCFSKTVMQRGERSARPRQRPLGASGGDDSRRPIGKESTPIFDDDNIELFLDAYQAHAAREGWSTLERIGRFEEPITHIREEALTWQDVEARMWRRGCGGEDAEAEGFPVEFRRITGSDLRGPSPTLPEERETVPLRMPLDSLEANLDASQWRTSQLGADPGEPARYEPAEESPEPEPEVGPHRPEEPRTEGVITVGDDTPPPTSIPEQVARYWPEGVTEPDSEEVPVPSLEVITPPPAQAEPEGREESKRARTSTTVAPQLAEHVAEPPDTEMPTSEEPPPELPHAEEGVNAGVPLREAHGTQVGRSPRETAEEKFARVQVRLEEIYEEKVRLEAAGEASKPPIDPLTSEQRIDETWASYEGKRDAARLRSQEAGQEDERADETRETGDLGFSATRMAIERTDRRIREVAITSFQWYSMLSDELAASRMEVEQLSTHLAEERAENQA</sequence>
<dbReference type="AlphaFoldDB" id="A0A388K477"/>
<comment type="caution">
    <text evidence="2">The sequence shown here is derived from an EMBL/GenBank/DDBJ whole genome shotgun (WGS) entry which is preliminary data.</text>
</comment>
<dbReference type="Proteomes" id="UP000265515">
    <property type="component" value="Unassembled WGS sequence"/>
</dbReference>
<organism evidence="2 3">
    <name type="scientific">Chara braunii</name>
    <name type="common">Braun's stonewort</name>
    <dbReference type="NCBI Taxonomy" id="69332"/>
    <lineage>
        <taxon>Eukaryota</taxon>
        <taxon>Viridiplantae</taxon>
        <taxon>Streptophyta</taxon>
        <taxon>Charophyceae</taxon>
        <taxon>Charales</taxon>
        <taxon>Characeae</taxon>
        <taxon>Chara</taxon>
    </lineage>
</organism>
<name>A0A388K477_CHABU</name>
<evidence type="ECO:0000256" key="1">
    <source>
        <dbReference type="SAM" id="MobiDB-lite"/>
    </source>
</evidence>
<evidence type="ECO:0000313" key="3">
    <source>
        <dbReference type="Proteomes" id="UP000265515"/>
    </source>
</evidence>